<feature type="region of interest" description="Disordered" evidence="1">
    <location>
        <begin position="686"/>
        <end position="707"/>
    </location>
</feature>
<evidence type="ECO:0000256" key="1">
    <source>
        <dbReference type="SAM" id="MobiDB-lite"/>
    </source>
</evidence>
<comment type="caution">
    <text evidence="2">The sequence shown here is derived from an EMBL/GenBank/DDBJ whole genome shotgun (WGS) entry which is preliminary data.</text>
</comment>
<name>A0AAD6WU56_9AGAR</name>
<dbReference type="EMBL" id="JARJCM010000243">
    <property type="protein sequence ID" value="KAJ7021054.1"/>
    <property type="molecule type" value="Genomic_DNA"/>
</dbReference>
<protein>
    <submittedName>
        <fullName evidence="2">Uncharacterized protein</fullName>
    </submittedName>
</protein>
<feature type="region of interest" description="Disordered" evidence="1">
    <location>
        <begin position="474"/>
        <end position="503"/>
    </location>
</feature>
<evidence type="ECO:0000313" key="2">
    <source>
        <dbReference type="EMBL" id="KAJ7021054.1"/>
    </source>
</evidence>
<gene>
    <name evidence="2" type="ORF">C8F04DRAFT_274851</name>
</gene>
<feature type="region of interest" description="Disordered" evidence="1">
    <location>
        <begin position="321"/>
        <end position="361"/>
    </location>
</feature>
<organism evidence="2 3">
    <name type="scientific">Mycena alexandri</name>
    <dbReference type="NCBI Taxonomy" id="1745969"/>
    <lineage>
        <taxon>Eukaryota</taxon>
        <taxon>Fungi</taxon>
        <taxon>Dikarya</taxon>
        <taxon>Basidiomycota</taxon>
        <taxon>Agaricomycotina</taxon>
        <taxon>Agaricomycetes</taxon>
        <taxon>Agaricomycetidae</taxon>
        <taxon>Agaricales</taxon>
        <taxon>Marasmiineae</taxon>
        <taxon>Mycenaceae</taxon>
        <taxon>Mycena</taxon>
    </lineage>
</organism>
<dbReference type="AlphaFoldDB" id="A0AAD6WU56"/>
<accession>A0AAD6WU56</accession>
<dbReference type="Proteomes" id="UP001218188">
    <property type="component" value="Unassembled WGS sequence"/>
</dbReference>
<proteinExistence type="predicted"/>
<evidence type="ECO:0000313" key="3">
    <source>
        <dbReference type="Proteomes" id="UP001218188"/>
    </source>
</evidence>
<sequence length="754" mass="84797">MLVRAGLVRTGCSSILVSRRCLTKDGSLPPEFEALFDDRPASQSQPAGLPLDTIVSRSLPSKPVSWPAAPKRKDSQTLAREFRACVAANDIIAALAILRGVAKPYPRLLAHAAVHALLRVDADRAGNFLLAFATEPTTFAKPPRMHPLTLDKTIKALLKMIPKTQGRQDRARSPKNASILSLDAEMVSEPSLRTALALYLRARKLFVPRRREATVYLWRTLLDQREFVPAALFFEQQVTDFQLYKSLPTILHSPDPAAPPLTPHDRDYLHRRLAVLHVERIRPSDSLFADLCYRIHGVLSNIVNHPESGYVSQDVIEAQRRVADSTVGPETDPSNRFPDTDPDGAYASAAPHEPREPLKPPRARYHVRLALQALTILGVLVHTRQIPFPEIARWIHTVGNIPLELESQQVYARINGIPTLVAARAHLRIVLEAYTYALPRTPHIFSTFHFRSGGHIRRGLQHLLVRLEQKRAEKSATVETDSTDDTFPKTRFSPPEDPVEAADDSFMPPPSLPTLQALLGVFLNDMRALLYEYSSSKTAATADIEPESETRATPLDRDDWMEARVHQHYHAPRSPNNPDPRLRYPAHPLDFAAYPAPPVPPLLGPDAVLPPSKLGGGGSQRHRAELAARVLAYMMHERNPRLPPWQSSQMMRLLWRRTDVLQPVLEEKGLWDELWAGAAQAQREAEKRDSAARRLTGGPSLDDNVNHEEEWAVEERLRAQRDVEWEAPRTGWLRRAEDEDFNYAPEPLYVPPNK</sequence>
<keyword evidence="3" id="KW-1185">Reference proteome</keyword>
<reference evidence="2" key="1">
    <citation type="submission" date="2023-03" db="EMBL/GenBank/DDBJ databases">
        <title>Massive genome expansion in bonnet fungi (Mycena s.s.) driven by repeated elements and novel gene families across ecological guilds.</title>
        <authorList>
            <consortium name="Lawrence Berkeley National Laboratory"/>
            <person name="Harder C.B."/>
            <person name="Miyauchi S."/>
            <person name="Viragh M."/>
            <person name="Kuo A."/>
            <person name="Thoen E."/>
            <person name="Andreopoulos B."/>
            <person name="Lu D."/>
            <person name="Skrede I."/>
            <person name="Drula E."/>
            <person name="Henrissat B."/>
            <person name="Morin E."/>
            <person name="Kohler A."/>
            <person name="Barry K."/>
            <person name="LaButti K."/>
            <person name="Morin E."/>
            <person name="Salamov A."/>
            <person name="Lipzen A."/>
            <person name="Mereny Z."/>
            <person name="Hegedus B."/>
            <person name="Baldrian P."/>
            <person name="Stursova M."/>
            <person name="Weitz H."/>
            <person name="Taylor A."/>
            <person name="Grigoriev I.V."/>
            <person name="Nagy L.G."/>
            <person name="Martin F."/>
            <person name="Kauserud H."/>
        </authorList>
    </citation>
    <scope>NUCLEOTIDE SEQUENCE</scope>
    <source>
        <strain evidence="2">CBHHK200</strain>
    </source>
</reference>